<sequence>MILRLQQGKSEARMEVHQYRRYAEKRFAHDALDHRDAAVRSLVARLRACQVPSRLIGDVLASQVGKEQAISCVTCYYHQVSVSVGTMDEENDGYTKVSRQ</sequence>
<dbReference type="InterPro" id="IPR007656">
    <property type="entry name" value="GTD-bd"/>
</dbReference>
<protein>
    <recommendedName>
        <fullName evidence="5">GTD-binding domain-containing protein</fullName>
    </recommendedName>
</protein>
<dbReference type="Proteomes" id="UP000251960">
    <property type="component" value="Chromosome 8"/>
</dbReference>
<evidence type="ECO:0000259" key="5">
    <source>
        <dbReference type="PROSITE" id="PS51775"/>
    </source>
</evidence>
<dbReference type="EMBL" id="NCVQ01000009">
    <property type="protein sequence ID" value="PWZ09536.1"/>
    <property type="molecule type" value="Genomic_DNA"/>
</dbReference>
<dbReference type="AlphaFoldDB" id="A0A3L6DLN1"/>
<dbReference type="GO" id="GO:0016020">
    <property type="term" value="C:membrane"/>
    <property type="evidence" value="ECO:0007669"/>
    <property type="project" value="UniProtKB-SubCell"/>
</dbReference>
<evidence type="ECO:0000256" key="2">
    <source>
        <dbReference type="ARBA" id="ARBA00022692"/>
    </source>
</evidence>
<feature type="domain" description="GTD-binding" evidence="5">
    <location>
        <begin position="1"/>
        <end position="50"/>
    </location>
</feature>
<accession>A0A3L6DLN1</accession>
<name>A0A3L6DLN1_MAIZE</name>
<keyword evidence="3" id="KW-1133">Transmembrane helix</keyword>
<evidence type="ECO:0000256" key="3">
    <source>
        <dbReference type="ARBA" id="ARBA00022989"/>
    </source>
</evidence>
<evidence type="ECO:0000313" key="6">
    <source>
        <dbReference type="EMBL" id="PWZ09536.1"/>
    </source>
</evidence>
<comment type="subcellular location">
    <subcellularLocation>
        <location evidence="1">Membrane</location>
    </subcellularLocation>
</comment>
<organism evidence="6">
    <name type="scientific">Zea mays</name>
    <name type="common">Maize</name>
    <dbReference type="NCBI Taxonomy" id="4577"/>
    <lineage>
        <taxon>Eukaryota</taxon>
        <taxon>Viridiplantae</taxon>
        <taxon>Streptophyta</taxon>
        <taxon>Embryophyta</taxon>
        <taxon>Tracheophyta</taxon>
        <taxon>Spermatophyta</taxon>
        <taxon>Magnoliopsida</taxon>
        <taxon>Liliopsida</taxon>
        <taxon>Poales</taxon>
        <taxon>Poaceae</taxon>
        <taxon>PACMAD clade</taxon>
        <taxon>Panicoideae</taxon>
        <taxon>Andropogonodae</taxon>
        <taxon>Andropogoneae</taxon>
        <taxon>Tripsacinae</taxon>
        <taxon>Zea</taxon>
    </lineage>
</organism>
<proteinExistence type="predicted"/>
<dbReference type="Pfam" id="PF04576">
    <property type="entry name" value="Zein-binding"/>
    <property type="match status" value="1"/>
</dbReference>
<evidence type="ECO:0000256" key="1">
    <source>
        <dbReference type="ARBA" id="ARBA00004370"/>
    </source>
</evidence>
<dbReference type="GO" id="GO:0080115">
    <property type="term" value="F:myosin XI tail binding"/>
    <property type="evidence" value="ECO:0007669"/>
    <property type="project" value="UniProtKB-ARBA"/>
</dbReference>
<keyword evidence="2" id="KW-0812">Transmembrane</keyword>
<dbReference type="PROSITE" id="PS51775">
    <property type="entry name" value="GTD_BINDING"/>
    <property type="match status" value="1"/>
</dbReference>
<comment type="caution">
    <text evidence="6">The sequence shown here is derived from an EMBL/GenBank/DDBJ whole genome shotgun (WGS) entry which is preliminary data.</text>
</comment>
<reference evidence="6" key="1">
    <citation type="journal article" date="2018" name="Nat. Genet.">
        <title>Extensive intraspecific gene order and gene structural variations between Mo17 and other maize genomes.</title>
        <authorList>
            <person name="Sun S."/>
            <person name="Zhou Y."/>
            <person name="Chen J."/>
            <person name="Shi J."/>
            <person name="Zhao H."/>
            <person name="Zhao H."/>
            <person name="Song W."/>
            <person name="Zhang M."/>
            <person name="Cui Y."/>
            <person name="Dong X."/>
            <person name="Liu H."/>
            <person name="Ma X."/>
            <person name="Jiao Y."/>
            <person name="Wang B."/>
            <person name="Wei X."/>
            <person name="Stein J.C."/>
            <person name="Glaubitz J.C."/>
            <person name="Lu F."/>
            <person name="Yu G."/>
            <person name="Liang C."/>
            <person name="Fengler K."/>
            <person name="Li B."/>
            <person name="Rafalski A."/>
            <person name="Schnable P.S."/>
            <person name="Ware D.H."/>
            <person name="Buckler E.S."/>
            <person name="Lai J."/>
        </authorList>
    </citation>
    <scope>NUCLEOTIDE SEQUENCE [LARGE SCALE GENOMIC DNA]</scope>
    <source>
        <tissue evidence="6">Seedling</tissue>
    </source>
</reference>
<gene>
    <name evidence="6" type="ORF">Zm00014a_040563</name>
</gene>
<evidence type="ECO:0000256" key="4">
    <source>
        <dbReference type="ARBA" id="ARBA00023136"/>
    </source>
</evidence>
<keyword evidence="4" id="KW-0472">Membrane</keyword>